<feature type="transmembrane region" description="Helical" evidence="1">
    <location>
        <begin position="762"/>
        <end position="788"/>
    </location>
</feature>
<dbReference type="Pfam" id="PF12704">
    <property type="entry name" value="MacB_PCD"/>
    <property type="match status" value="2"/>
</dbReference>
<dbReference type="AlphaFoldDB" id="A0AAW9R217"/>
<dbReference type="PANTHER" id="PTHR30572:SF18">
    <property type="entry name" value="ABC-TYPE MACROLIDE FAMILY EXPORT SYSTEM PERMEASE COMPONENT 2"/>
    <property type="match status" value="1"/>
</dbReference>
<organism evidence="3 4">
    <name type="scientific">Denitratimonas tolerans</name>
    <dbReference type="NCBI Taxonomy" id="1338420"/>
    <lineage>
        <taxon>Bacteria</taxon>
        <taxon>Pseudomonadati</taxon>
        <taxon>Pseudomonadota</taxon>
        <taxon>Gammaproteobacteria</taxon>
        <taxon>Lysobacterales</taxon>
        <taxon>Lysobacteraceae</taxon>
        <taxon>Denitratimonas</taxon>
    </lineage>
</organism>
<dbReference type="RefSeq" id="WP_337334102.1">
    <property type="nucleotide sequence ID" value="NZ_JBBDHC010000002.1"/>
</dbReference>
<feature type="transmembrane region" description="Helical" evidence="1">
    <location>
        <begin position="285"/>
        <end position="306"/>
    </location>
</feature>
<dbReference type="EMBL" id="JBBDHC010000002">
    <property type="protein sequence ID" value="MEJ1248381.1"/>
    <property type="molecule type" value="Genomic_DNA"/>
</dbReference>
<reference evidence="3 4" key="1">
    <citation type="journal article" date="2016" name="Antonie Van Leeuwenhoek">
        <title>Denitratimonas tolerans gen. nov., sp. nov., a denitrifying bacterium isolated from a bioreactor for tannery wastewater treatment.</title>
        <authorList>
            <person name="Han S.I."/>
            <person name="Kim J.O."/>
            <person name="Lee Y.R."/>
            <person name="Ekpeghere K.I."/>
            <person name="Koh S.C."/>
            <person name="Whang K.S."/>
        </authorList>
    </citation>
    <scope>NUCLEOTIDE SEQUENCE [LARGE SCALE GENOMIC DNA]</scope>
    <source>
        <strain evidence="3 4">KACC 17565</strain>
    </source>
</reference>
<keyword evidence="1" id="KW-0472">Membrane</keyword>
<gene>
    <name evidence="3" type="ORF">WB794_01635</name>
</gene>
<comment type="caution">
    <text evidence="3">The sequence shown here is derived from an EMBL/GenBank/DDBJ whole genome shotgun (WGS) entry which is preliminary data.</text>
</comment>
<feature type="transmembrane region" description="Helical" evidence="1">
    <location>
        <begin position="713"/>
        <end position="741"/>
    </location>
</feature>
<accession>A0AAW9R217</accession>
<evidence type="ECO:0000313" key="3">
    <source>
        <dbReference type="EMBL" id="MEJ1248381.1"/>
    </source>
</evidence>
<feature type="transmembrane region" description="Helical" evidence="1">
    <location>
        <begin position="416"/>
        <end position="442"/>
    </location>
</feature>
<evidence type="ECO:0000313" key="4">
    <source>
        <dbReference type="Proteomes" id="UP001364472"/>
    </source>
</evidence>
<feature type="domain" description="MacB-like periplasmic core" evidence="2">
    <location>
        <begin position="27"/>
        <end position="220"/>
    </location>
</feature>
<sequence>MYAVSRTYSGLARWHALRRLRHDWGNTLIAVLSLSLGAALVAVTMAWLDGALERDFGYLEAERLWQVQILDSQVAANIDADFGALVQSSRRVIDEFSFRQNGFTALGMGRPLTLTLVHEGREEDVPAFAVDDAFFPVLGVRVEQGRMPEPNRPEVVLESSFAKARFGSAAHAIGQVMEAGGKAYRVVGTLSERFVHPAPASIRRVPGLTPVVYVAAQESQFADTAENAQFLLIGRSELDFRALRASVTRALSMVGSDSGSAVLTPILRPLTGWVAGDGAALASRLLLLTGLLLVSVLITAVGASAIRARMQAREHALLEVLGASGGRAFRFTASESTWITLGMLVAGIAIFALLCALARLNPQIGMPITPRFLAAGGLVLLGECALALALLRLIVRAQSRTGGTLVHTRGAARFQLGSGVLRALVTLQACIILLLLGSALGFSEYSLQTIRNSLSVDTADLYEVRIQRRGAHAARLVAMEARQIKQAAIAQPGVVQGALLSSPPLDLIGLGVTYRGPREVFGRIVGRSDGAVIVAMDDVPARDKSDFVTYQASIIRVEAAYFEMMGFPLLAGHVFDDDEDNVAILTPELDRLMFPDQDPVGSRIPASPLMGDSDVWHNGLVVAGVVDAKRVGGVSMLGRIFSHYPIAFVPYSDRFPGDVGQPATASFLLQSSMDRGEVQRWLESVSLRLREKGYSVQTHRLADQVRERAVQHLLASLLGLAIISIVMLSAALGSMSGMRLLCSFRRGEIAIRMALGEPEHRIAARFVLHELFWPVVAASVLSVLLLLLPESLLPLPLHGSVGMAWGLVLLSLLVGVVPPLYRVLAESPARALQSE</sequence>
<dbReference type="InterPro" id="IPR050250">
    <property type="entry name" value="Macrolide_Exporter_MacB"/>
</dbReference>
<keyword evidence="1" id="KW-0812">Transmembrane</keyword>
<feature type="transmembrane region" description="Helical" evidence="1">
    <location>
        <begin position="337"/>
        <end position="360"/>
    </location>
</feature>
<dbReference type="InterPro" id="IPR025857">
    <property type="entry name" value="MacB_PCD"/>
</dbReference>
<protein>
    <submittedName>
        <fullName evidence="3">ABC transporter permease</fullName>
    </submittedName>
</protein>
<feature type="transmembrane region" description="Helical" evidence="1">
    <location>
        <begin position="800"/>
        <end position="821"/>
    </location>
</feature>
<dbReference type="GO" id="GO:0005886">
    <property type="term" value="C:plasma membrane"/>
    <property type="evidence" value="ECO:0007669"/>
    <property type="project" value="TreeGrafter"/>
</dbReference>
<feature type="transmembrane region" description="Helical" evidence="1">
    <location>
        <begin position="372"/>
        <end position="395"/>
    </location>
</feature>
<evidence type="ECO:0000259" key="2">
    <source>
        <dbReference type="Pfam" id="PF12704"/>
    </source>
</evidence>
<dbReference type="PANTHER" id="PTHR30572">
    <property type="entry name" value="MEMBRANE COMPONENT OF TRANSPORTER-RELATED"/>
    <property type="match status" value="1"/>
</dbReference>
<keyword evidence="4" id="KW-1185">Reference proteome</keyword>
<feature type="transmembrane region" description="Helical" evidence="1">
    <location>
        <begin position="28"/>
        <end position="48"/>
    </location>
</feature>
<name>A0AAW9R217_9GAMM</name>
<keyword evidence="1" id="KW-1133">Transmembrane helix</keyword>
<feature type="domain" description="MacB-like periplasmic core" evidence="2">
    <location>
        <begin position="538"/>
        <end position="653"/>
    </location>
</feature>
<dbReference type="Proteomes" id="UP001364472">
    <property type="component" value="Unassembled WGS sequence"/>
</dbReference>
<evidence type="ECO:0000256" key="1">
    <source>
        <dbReference type="SAM" id="Phobius"/>
    </source>
</evidence>
<proteinExistence type="predicted"/>
<dbReference type="GO" id="GO:0022857">
    <property type="term" value="F:transmembrane transporter activity"/>
    <property type="evidence" value="ECO:0007669"/>
    <property type="project" value="TreeGrafter"/>
</dbReference>